<name>A0AAE1FWD4_PETCI</name>
<protein>
    <submittedName>
        <fullName evidence="1">Uncharacterized protein</fullName>
    </submittedName>
</protein>
<reference evidence="1" key="1">
    <citation type="submission" date="2023-10" db="EMBL/GenBank/DDBJ databases">
        <title>Genome assemblies of two species of porcelain crab, Petrolisthes cinctipes and Petrolisthes manimaculis (Anomura: Porcellanidae).</title>
        <authorList>
            <person name="Angst P."/>
        </authorList>
    </citation>
    <scope>NUCLEOTIDE SEQUENCE</scope>
    <source>
        <strain evidence="1">PB745_01</strain>
        <tissue evidence="1">Gill</tissue>
    </source>
</reference>
<dbReference type="EMBL" id="JAWQEG010001289">
    <property type="protein sequence ID" value="KAK3880786.1"/>
    <property type="molecule type" value="Genomic_DNA"/>
</dbReference>
<evidence type="ECO:0000313" key="2">
    <source>
        <dbReference type="Proteomes" id="UP001286313"/>
    </source>
</evidence>
<sequence length="92" mass="10276">MVNSWGAALPPPFLLVLTVWTMMIQVGVAPPPTCIEPTMDFEKHTLSNGEVAWTCATPDTKNWNTGDRVIKSRCENLGMIEDEYVCENFEGE</sequence>
<keyword evidence="2" id="KW-1185">Reference proteome</keyword>
<dbReference type="AlphaFoldDB" id="A0AAE1FWD4"/>
<proteinExistence type="predicted"/>
<organism evidence="1 2">
    <name type="scientific">Petrolisthes cinctipes</name>
    <name type="common">Flat porcelain crab</name>
    <dbReference type="NCBI Taxonomy" id="88211"/>
    <lineage>
        <taxon>Eukaryota</taxon>
        <taxon>Metazoa</taxon>
        <taxon>Ecdysozoa</taxon>
        <taxon>Arthropoda</taxon>
        <taxon>Crustacea</taxon>
        <taxon>Multicrustacea</taxon>
        <taxon>Malacostraca</taxon>
        <taxon>Eumalacostraca</taxon>
        <taxon>Eucarida</taxon>
        <taxon>Decapoda</taxon>
        <taxon>Pleocyemata</taxon>
        <taxon>Anomura</taxon>
        <taxon>Galatheoidea</taxon>
        <taxon>Porcellanidae</taxon>
        <taxon>Petrolisthes</taxon>
    </lineage>
</organism>
<dbReference type="Proteomes" id="UP001286313">
    <property type="component" value="Unassembled WGS sequence"/>
</dbReference>
<comment type="caution">
    <text evidence="1">The sequence shown here is derived from an EMBL/GenBank/DDBJ whole genome shotgun (WGS) entry which is preliminary data.</text>
</comment>
<accession>A0AAE1FWD4</accession>
<evidence type="ECO:0000313" key="1">
    <source>
        <dbReference type="EMBL" id="KAK3880786.1"/>
    </source>
</evidence>
<gene>
    <name evidence="1" type="ORF">Pcinc_014744</name>
</gene>